<dbReference type="AlphaFoldDB" id="A0A3Q7GVH0"/>
<accession>A0A3Q7GVH0</accession>
<feature type="compositionally biased region" description="Polar residues" evidence="1">
    <location>
        <begin position="8"/>
        <end position="18"/>
    </location>
</feature>
<name>A0A3Q7GVH0_SOLLC</name>
<proteinExistence type="predicted"/>
<reference evidence="2" key="1">
    <citation type="journal article" date="2012" name="Nature">
        <title>The tomato genome sequence provides insights into fleshy fruit evolution.</title>
        <authorList>
            <consortium name="Tomato Genome Consortium"/>
        </authorList>
    </citation>
    <scope>NUCLEOTIDE SEQUENCE [LARGE SCALE GENOMIC DNA]</scope>
    <source>
        <strain evidence="2">cv. Heinz 1706</strain>
    </source>
</reference>
<evidence type="ECO:0008006" key="4">
    <source>
        <dbReference type="Google" id="ProtNLM"/>
    </source>
</evidence>
<dbReference type="Proteomes" id="UP000004994">
    <property type="component" value="Chromosome 6"/>
</dbReference>
<dbReference type="PANTHER" id="PTHR11439:SF514">
    <property type="entry name" value="GAG-PRE-INTEGRASE DOMAIN-CONTAINING PROTEIN"/>
    <property type="match status" value="1"/>
</dbReference>
<organism evidence="2">
    <name type="scientific">Solanum lycopersicum</name>
    <name type="common">Tomato</name>
    <name type="synonym">Lycopersicon esculentum</name>
    <dbReference type="NCBI Taxonomy" id="4081"/>
    <lineage>
        <taxon>Eukaryota</taxon>
        <taxon>Viridiplantae</taxon>
        <taxon>Streptophyta</taxon>
        <taxon>Embryophyta</taxon>
        <taxon>Tracheophyta</taxon>
        <taxon>Spermatophyta</taxon>
        <taxon>Magnoliopsida</taxon>
        <taxon>eudicotyledons</taxon>
        <taxon>Gunneridae</taxon>
        <taxon>Pentapetalae</taxon>
        <taxon>asterids</taxon>
        <taxon>lamiids</taxon>
        <taxon>Solanales</taxon>
        <taxon>Solanaceae</taxon>
        <taxon>Solanoideae</taxon>
        <taxon>Solaneae</taxon>
        <taxon>Solanum</taxon>
        <taxon>Solanum subgen. Lycopersicon</taxon>
    </lineage>
</organism>
<dbReference type="Gramene" id="Solyc06g050905.1.1">
    <property type="protein sequence ID" value="Solyc06g050905.1.1"/>
    <property type="gene ID" value="Solyc06g050905.1"/>
</dbReference>
<dbReference type="PANTHER" id="PTHR11439">
    <property type="entry name" value="GAG-POL-RELATED RETROTRANSPOSON"/>
    <property type="match status" value="1"/>
</dbReference>
<evidence type="ECO:0000256" key="1">
    <source>
        <dbReference type="SAM" id="MobiDB-lite"/>
    </source>
</evidence>
<sequence>MTGGNFGASVNFSGPSKMQQHDESNQPEKANEILTGLPQFTKEQYHKILLMLGSKPEDTHSSMAAVESVQTSEIDAGLWHRRLGHVSAGVMKTLGVLGSVHYIPPSNIAPPNNLVVPVDTSTHSCPLLFRSLILQLCLQLDLLQLWLGNHPELLSLRTKPLTTTLETNLKLTSTEYDTFINEESIEEKDKLLTDPSQYQRLVGRLLCLTMTRIDIAYVVQVLSQFMHKPKTSHIEVALRVVKYIKGAPRLGPVNASRQFQQT</sequence>
<evidence type="ECO:0000313" key="3">
    <source>
        <dbReference type="Proteomes" id="UP000004994"/>
    </source>
</evidence>
<dbReference type="InParanoid" id="A0A3Q7GVH0"/>
<evidence type="ECO:0000313" key="2">
    <source>
        <dbReference type="EnsemblPlants" id="Solyc06g050905.1.1"/>
    </source>
</evidence>
<feature type="compositionally biased region" description="Basic and acidic residues" evidence="1">
    <location>
        <begin position="19"/>
        <end position="28"/>
    </location>
</feature>
<feature type="region of interest" description="Disordered" evidence="1">
    <location>
        <begin position="1"/>
        <end position="28"/>
    </location>
</feature>
<protein>
    <recommendedName>
        <fullName evidence="4">GAG-pre-integrase domain-containing protein</fullName>
    </recommendedName>
</protein>
<dbReference type="STRING" id="4081.A0A3Q7GVH0"/>
<keyword evidence="3" id="KW-1185">Reference proteome</keyword>
<dbReference type="EnsemblPlants" id="Solyc06g050905.1.1">
    <property type="protein sequence ID" value="Solyc06g050905.1.1"/>
    <property type="gene ID" value="Solyc06g050905.1"/>
</dbReference>
<reference evidence="2" key="2">
    <citation type="submission" date="2019-01" db="UniProtKB">
        <authorList>
            <consortium name="EnsemblPlants"/>
        </authorList>
    </citation>
    <scope>IDENTIFICATION</scope>
    <source>
        <strain evidence="2">cv. Heinz 1706</strain>
    </source>
</reference>